<name>X0W1Y0_9ZZZZ</name>
<gene>
    <name evidence="1" type="ORF">S01H1_60022</name>
</gene>
<accession>X0W1Y0</accession>
<proteinExistence type="predicted"/>
<reference evidence="1" key="1">
    <citation type="journal article" date="2014" name="Front. Microbiol.">
        <title>High frequency of phylogenetically diverse reductive dehalogenase-homologous genes in deep subseafloor sedimentary metagenomes.</title>
        <authorList>
            <person name="Kawai M."/>
            <person name="Futagami T."/>
            <person name="Toyoda A."/>
            <person name="Takaki Y."/>
            <person name="Nishi S."/>
            <person name="Hori S."/>
            <person name="Arai W."/>
            <person name="Tsubouchi T."/>
            <person name="Morono Y."/>
            <person name="Uchiyama I."/>
            <person name="Ito T."/>
            <person name="Fujiyama A."/>
            <person name="Inagaki F."/>
            <person name="Takami H."/>
        </authorList>
    </citation>
    <scope>NUCLEOTIDE SEQUENCE</scope>
    <source>
        <strain evidence="1">Expedition CK06-06</strain>
    </source>
</reference>
<dbReference type="EMBL" id="BARS01039299">
    <property type="protein sequence ID" value="GAG17337.1"/>
    <property type="molecule type" value="Genomic_DNA"/>
</dbReference>
<protein>
    <submittedName>
        <fullName evidence="1">Uncharacterized protein</fullName>
    </submittedName>
</protein>
<evidence type="ECO:0000313" key="1">
    <source>
        <dbReference type="EMBL" id="GAG17337.1"/>
    </source>
</evidence>
<dbReference type="AlphaFoldDB" id="X0W1Y0"/>
<organism evidence="1">
    <name type="scientific">marine sediment metagenome</name>
    <dbReference type="NCBI Taxonomy" id="412755"/>
    <lineage>
        <taxon>unclassified sequences</taxon>
        <taxon>metagenomes</taxon>
        <taxon>ecological metagenomes</taxon>
    </lineage>
</organism>
<comment type="caution">
    <text evidence="1">The sequence shown here is derived from an EMBL/GenBank/DDBJ whole genome shotgun (WGS) entry which is preliminary data.</text>
</comment>
<sequence>MTGLEIKGAISERSASFDTFAAPNTKFFINRVFEVRIFHKCALYGAAGAKLAFRACISGLGSWLKISAAQITISTHGIGMDTFHG</sequence>